<dbReference type="Proteomes" id="UP000272942">
    <property type="component" value="Unassembled WGS sequence"/>
</dbReference>
<sequence>MDGSEKPPRLYSTGDQALECSNQYGTGTSTPRNNTGLLTRFSTSSGVTRQSPIGNSLGPRVTFKENVDTIANVSPNVSDPGSQNTSSNDSGIDNLKPTEVKVPPPMNGNNTDSSGTYDNAFTPTVRSSLVIRSPSQTMGNRNDLVTETSGSGTLPRVLAPSSTFASSSNQVMNTSIYSNRLPTYAVHGQNSEHTPLLVESTESDLANLLKPPNLSLNTTRLGRPNEMIGDGASSLQSSSTADQYPMLLSSSPSCLLGDETHEPRLCSQV</sequence>
<feature type="compositionally biased region" description="Polar residues" evidence="1">
    <location>
        <begin position="107"/>
        <end position="116"/>
    </location>
</feature>
<keyword evidence="3" id="KW-1185">Reference proteome</keyword>
<gene>
    <name evidence="2" type="ORF">ECPE_LOCUS12086</name>
</gene>
<dbReference type="EMBL" id="UZAN01052124">
    <property type="protein sequence ID" value="VDP89322.1"/>
    <property type="molecule type" value="Genomic_DNA"/>
</dbReference>
<organism evidence="4">
    <name type="scientific">Echinostoma caproni</name>
    <dbReference type="NCBI Taxonomy" id="27848"/>
    <lineage>
        <taxon>Eukaryota</taxon>
        <taxon>Metazoa</taxon>
        <taxon>Spiralia</taxon>
        <taxon>Lophotrochozoa</taxon>
        <taxon>Platyhelminthes</taxon>
        <taxon>Trematoda</taxon>
        <taxon>Digenea</taxon>
        <taxon>Plagiorchiida</taxon>
        <taxon>Echinostomata</taxon>
        <taxon>Echinostomatoidea</taxon>
        <taxon>Echinostomatidae</taxon>
        <taxon>Echinostoma</taxon>
    </lineage>
</organism>
<dbReference type="OrthoDB" id="10393011at2759"/>
<protein>
    <submittedName>
        <fullName evidence="2 4">Uncharacterized protein</fullName>
    </submittedName>
</protein>
<evidence type="ECO:0000313" key="2">
    <source>
        <dbReference type="EMBL" id="VDP89322.1"/>
    </source>
</evidence>
<evidence type="ECO:0000256" key="1">
    <source>
        <dbReference type="SAM" id="MobiDB-lite"/>
    </source>
</evidence>
<dbReference type="AlphaFoldDB" id="A0A183AYQ0"/>
<evidence type="ECO:0000313" key="3">
    <source>
        <dbReference type="Proteomes" id="UP000272942"/>
    </source>
</evidence>
<accession>A0A183AYQ0</accession>
<reference evidence="2 3" key="2">
    <citation type="submission" date="2018-11" db="EMBL/GenBank/DDBJ databases">
        <authorList>
            <consortium name="Pathogen Informatics"/>
        </authorList>
    </citation>
    <scope>NUCLEOTIDE SEQUENCE [LARGE SCALE GENOMIC DNA]</scope>
    <source>
        <strain evidence="2 3">Egypt</strain>
    </source>
</reference>
<evidence type="ECO:0000313" key="4">
    <source>
        <dbReference type="WBParaSite" id="ECPE_0001212001-mRNA-1"/>
    </source>
</evidence>
<proteinExistence type="predicted"/>
<feature type="compositionally biased region" description="Polar residues" evidence="1">
    <location>
        <begin position="72"/>
        <end position="91"/>
    </location>
</feature>
<name>A0A183AYQ0_9TREM</name>
<dbReference type="WBParaSite" id="ECPE_0001212001-mRNA-1">
    <property type="protein sequence ID" value="ECPE_0001212001-mRNA-1"/>
    <property type="gene ID" value="ECPE_0001212001"/>
</dbReference>
<reference evidence="4" key="1">
    <citation type="submission" date="2016-06" db="UniProtKB">
        <authorList>
            <consortium name="WormBaseParasite"/>
        </authorList>
    </citation>
    <scope>IDENTIFICATION</scope>
</reference>
<feature type="region of interest" description="Disordered" evidence="1">
    <location>
        <begin position="72"/>
        <end position="116"/>
    </location>
</feature>